<organism evidence="2 3">
    <name type="scientific">Sistotremastrum niveocremeum HHB9708</name>
    <dbReference type="NCBI Taxonomy" id="1314777"/>
    <lineage>
        <taxon>Eukaryota</taxon>
        <taxon>Fungi</taxon>
        <taxon>Dikarya</taxon>
        <taxon>Basidiomycota</taxon>
        <taxon>Agaricomycotina</taxon>
        <taxon>Agaricomycetes</taxon>
        <taxon>Sistotremastrales</taxon>
        <taxon>Sistotremastraceae</taxon>
        <taxon>Sertulicium</taxon>
        <taxon>Sertulicium niveocremeum</taxon>
    </lineage>
</organism>
<evidence type="ECO:0000313" key="2">
    <source>
        <dbReference type="EMBL" id="KZS91550.1"/>
    </source>
</evidence>
<evidence type="ECO:0008006" key="4">
    <source>
        <dbReference type="Google" id="ProtNLM"/>
    </source>
</evidence>
<evidence type="ECO:0000313" key="3">
    <source>
        <dbReference type="Proteomes" id="UP000076722"/>
    </source>
</evidence>
<feature type="transmembrane region" description="Helical" evidence="1">
    <location>
        <begin position="231"/>
        <end position="253"/>
    </location>
</feature>
<dbReference type="AlphaFoldDB" id="A0A164SJH7"/>
<accession>A0A164SJH7</accession>
<keyword evidence="1" id="KW-0812">Transmembrane</keyword>
<proteinExistence type="predicted"/>
<evidence type="ECO:0000256" key="1">
    <source>
        <dbReference type="SAM" id="Phobius"/>
    </source>
</evidence>
<keyword evidence="1" id="KW-1133">Transmembrane helix</keyword>
<reference evidence="2 3" key="1">
    <citation type="journal article" date="2016" name="Mol. Biol. Evol.">
        <title>Comparative Genomics of Early-Diverging Mushroom-Forming Fungi Provides Insights into the Origins of Lignocellulose Decay Capabilities.</title>
        <authorList>
            <person name="Nagy L.G."/>
            <person name="Riley R."/>
            <person name="Tritt A."/>
            <person name="Adam C."/>
            <person name="Daum C."/>
            <person name="Floudas D."/>
            <person name="Sun H."/>
            <person name="Yadav J.S."/>
            <person name="Pangilinan J."/>
            <person name="Larsson K.H."/>
            <person name="Matsuura K."/>
            <person name="Barry K."/>
            <person name="Labutti K."/>
            <person name="Kuo R."/>
            <person name="Ohm R.A."/>
            <person name="Bhattacharya S.S."/>
            <person name="Shirouzu T."/>
            <person name="Yoshinaga Y."/>
            <person name="Martin F.M."/>
            <person name="Grigoriev I.V."/>
            <person name="Hibbett D.S."/>
        </authorList>
    </citation>
    <scope>NUCLEOTIDE SEQUENCE [LARGE SCALE GENOMIC DNA]</scope>
    <source>
        <strain evidence="2 3">HHB9708</strain>
    </source>
</reference>
<dbReference type="EMBL" id="KV419414">
    <property type="protein sequence ID" value="KZS91550.1"/>
    <property type="molecule type" value="Genomic_DNA"/>
</dbReference>
<gene>
    <name evidence="2" type="ORF">SISNIDRAFT_487218</name>
</gene>
<sequence>MSICQDVGSTEIKSKYDFHISLNVWLTIRGKLKRRSRGEVSISSHSQSIVPLPPIVSSDMLPFTTKLLCIIFGLLAVATSFAAASALPGSELVARNPPKQHICQIVAVADVDVALAAVAASYGKSTDVQVAAFAELVAAIDICVEAIIELKAVIDVDVVVDATVALYVAIEAVLVEFNLVAIADIVASVQLDVALKAILDAIVLVKVNANVDVGAALSVAVLQVYASIKTYVFLGGLNLSALIILILGLVGIIL</sequence>
<name>A0A164SJH7_9AGAM</name>
<dbReference type="Proteomes" id="UP000076722">
    <property type="component" value="Unassembled WGS sequence"/>
</dbReference>
<feature type="transmembrane region" description="Helical" evidence="1">
    <location>
        <begin position="67"/>
        <end position="87"/>
    </location>
</feature>
<keyword evidence="3" id="KW-1185">Reference proteome</keyword>
<protein>
    <recommendedName>
        <fullName evidence="4">Transmembrane protein</fullName>
    </recommendedName>
</protein>
<keyword evidence="1" id="KW-0472">Membrane</keyword>